<sequence length="70" mass="7966">MRTIKFRAWDKKNKEMICPSDAYKGAAGIAVVIYDNENWSMTSFHKGEGTDICDEETGEPMQYTGLKDKN</sequence>
<gene>
    <name evidence="3" type="ORF">LCGC14_2912840</name>
</gene>
<dbReference type="InterPro" id="IPR019096">
    <property type="entry name" value="YopX_protein"/>
</dbReference>
<evidence type="ECO:0000313" key="3">
    <source>
        <dbReference type="EMBL" id="KKK71541.1"/>
    </source>
</evidence>
<feature type="non-terminal residue" evidence="3">
    <location>
        <position position="70"/>
    </location>
</feature>
<dbReference type="Pfam" id="PF09643">
    <property type="entry name" value="YopX"/>
    <property type="match status" value="1"/>
</dbReference>
<name>A0A0F9AHA4_9ZZZZ</name>
<feature type="domain" description="YopX protein" evidence="2">
    <location>
        <begin position="5"/>
        <end position="70"/>
    </location>
</feature>
<dbReference type="AlphaFoldDB" id="A0A0F9AHA4"/>
<evidence type="ECO:0000256" key="1">
    <source>
        <dbReference type="SAM" id="MobiDB-lite"/>
    </source>
</evidence>
<proteinExistence type="predicted"/>
<dbReference type="SUPFAM" id="SSF159006">
    <property type="entry name" value="YopX-like"/>
    <property type="match status" value="1"/>
</dbReference>
<evidence type="ECO:0000259" key="2">
    <source>
        <dbReference type="Pfam" id="PF09643"/>
    </source>
</evidence>
<accession>A0A0F9AHA4</accession>
<organism evidence="3">
    <name type="scientific">marine sediment metagenome</name>
    <dbReference type="NCBI Taxonomy" id="412755"/>
    <lineage>
        <taxon>unclassified sequences</taxon>
        <taxon>metagenomes</taxon>
        <taxon>ecological metagenomes</taxon>
    </lineage>
</organism>
<feature type="region of interest" description="Disordered" evidence="1">
    <location>
        <begin position="50"/>
        <end position="70"/>
    </location>
</feature>
<dbReference type="EMBL" id="LAZR01057686">
    <property type="protein sequence ID" value="KKK71541.1"/>
    <property type="molecule type" value="Genomic_DNA"/>
</dbReference>
<comment type="caution">
    <text evidence="3">The sequence shown here is derived from an EMBL/GenBank/DDBJ whole genome shotgun (WGS) entry which is preliminary data.</text>
</comment>
<reference evidence="3" key="1">
    <citation type="journal article" date="2015" name="Nature">
        <title>Complex archaea that bridge the gap between prokaryotes and eukaryotes.</title>
        <authorList>
            <person name="Spang A."/>
            <person name="Saw J.H."/>
            <person name="Jorgensen S.L."/>
            <person name="Zaremba-Niedzwiedzka K."/>
            <person name="Martijn J."/>
            <person name="Lind A.E."/>
            <person name="van Eijk R."/>
            <person name="Schleper C."/>
            <person name="Guy L."/>
            <person name="Ettema T.J."/>
        </authorList>
    </citation>
    <scope>NUCLEOTIDE SEQUENCE</scope>
</reference>
<protein>
    <recommendedName>
        <fullName evidence="2">YopX protein domain-containing protein</fullName>
    </recommendedName>
</protein>